<dbReference type="SMART" id="SM00256">
    <property type="entry name" value="FBOX"/>
    <property type="match status" value="1"/>
</dbReference>
<dbReference type="CDD" id="cd22157">
    <property type="entry name" value="F-box_AtFBW1-like"/>
    <property type="match status" value="1"/>
</dbReference>
<dbReference type="InterPro" id="IPR001810">
    <property type="entry name" value="F-box_dom"/>
</dbReference>
<name>A0AAV1DI18_OLDCO</name>
<dbReference type="EMBL" id="OX459122">
    <property type="protein sequence ID" value="CAI9107542.1"/>
    <property type="molecule type" value="Genomic_DNA"/>
</dbReference>
<protein>
    <submittedName>
        <fullName evidence="2">OLC1v1006917C1</fullName>
    </submittedName>
</protein>
<evidence type="ECO:0000259" key="1">
    <source>
        <dbReference type="SMART" id="SM00256"/>
    </source>
</evidence>
<dbReference type="Gene3D" id="1.20.1280.50">
    <property type="match status" value="1"/>
</dbReference>
<dbReference type="NCBIfam" id="TIGR01640">
    <property type="entry name" value="F_box_assoc_1"/>
    <property type="match status" value="1"/>
</dbReference>
<dbReference type="InterPro" id="IPR013187">
    <property type="entry name" value="F-box-assoc_dom_typ3"/>
</dbReference>
<evidence type="ECO:0000313" key="3">
    <source>
        <dbReference type="Proteomes" id="UP001161247"/>
    </source>
</evidence>
<dbReference type="SUPFAM" id="SSF81383">
    <property type="entry name" value="F-box domain"/>
    <property type="match status" value="1"/>
</dbReference>
<evidence type="ECO:0000313" key="2">
    <source>
        <dbReference type="EMBL" id="CAI9107542.1"/>
    </source>
</evidence>
<dbReference type="PANTHER" id="PTHR31111:SF138">
    <property type="entry name" value="F-BOX ASSOCIATED DOMAIN-CONTAINING PROTEIN"/>
    <property type="match status" value="1"/>
</dbReference>
<dbReference type="InterPro" id="IPR036047">
    <property type="entry name" value="F-box-like_dom_sf"/>
</dbReference>
<organism evidence="2 3">
    <name type="scientific">Oldenlandia corymbosa var. corymbosa</name>
    <dbReference type="NCBI Taxonomy" id="529605"/>
    <lineage>
        <taxon>Eukaryota</taxon>
        <taxon>Viridiplantae</taxon>
        <taxon>Streptophyta</taxon>
        <taxon>Embryophyta</taxon>
        <taxon>Tracheophyta</taxon>
        <taxon>Spermatophyta</taxon>
        <taxon>Magnoliopsida</taxon>
        <taxon>eudicotyledons</taxon>
        <taxon>Gunneridae</taxon>
        <taxon>Pentapetalae</taxon>
        <taxon>asterids</taxon>
        <taxon>lamiids</taxon>
        <taxon>Gentianales</taxon>
        <taxon>Rubiaceae</taxon>
        <taxon>Rubioideae</taxon>
        <taxon>Spermacoceae</taxon>
        <taxon>Hedyotis-Oldenlandia complex</taxon>
        <taxon>Oldenlandia</taxon>
    </lineage>
</organism>
<keyword evidence="3" id="KW-1185">Reference proteome</keyword>
<dbReference type="Pfam" id="PF00646">
    <property type="entry name" value="F-box"/>
    <property type="match status" value="1"/>
</dbReference>
<dbReference type="PANTHER" id="PTHR31111">
    <property type="entry name" value="BNAA05G37150D PROTEIN-RELATED"/>
    <property type="match status" value="1"/>
</dbReference>
<proteinExistence type="predicted"/>
<dbReference type="AlphaFoldDB" id="A0AAV1DI18"/>
<sequence length="368" mass="42320">MVPNDLVWEILRWIPVKSLMRFKCVSRTWLSIIRDLRFSKIYSGGGGPCLISFYDWTFEWSRFLLWRPHVSFDTYTSFEILNLDSESFDTHIVYHGHVHGQALKKASTNIVDGLICFYRGEQSWLYNIATREMVKLPDLTFGECKEVCHSSVYHLGYDPITKRYKLLNTGDNHAAILTIGVDSLWRNISPSVTSVDMRIKRGACLDGNICWESRSASQTIIISFNLAQEKFIQIESFLVLGSLINFGPSLMVTRCNQSSGGPDEILYYDYNNGIWIKQLFLPPRTEPLEGVHIDEFPCIVGVFPNGKVLMIDCFGRSLIYQYYLFDLSKKEWKPIATSDSLARRCTSQPQFYFEENIISLAHLTSCDV</sequence>
<dbReference type="Proteomes" id="UP001161247">
    <property type="component" value="Chromosome 5"/>
</dbReference>
<dbReference type="InterPro" id="IPR011043">
    <property type="entry name" value="Gal_Oxase/kelch_b-propeller"/>
</dbReference>
<dbReference type="InterPro" id="IPR017451">
    <property type="entry name" value="F-box-assoc_interact_dom"/>
</dbReference>
<feature type="domain" description="F-box" evidence="1">
    <location>
        <begin position="2"/>
        <end position="42"/>
    </location>
</feature>
<dbReference type="Pfam" id="PF08268">
    <property type="entry name" value="FBA_3"/>
    <property type="match status" value="1"/>
</dbReference>
<accession>A0AAV1DI18</accession>
<gene>
    <name evidence="2" type="ORF">OLC1_LOCUS15834</name>
</gene>
<dbReference type="SUPFAM" id="SSF50965">
    <property type="entry name" value="Galactose oxidase, central domain"/>
    <property type="match status" value="1"/>
</dbReference>
<reference evidence="2" key="1">
    <citation type="submission" date="2023-03" db="EMBL/GenBank/DDBJ databases">
        <authorList>
            <person name="Julca I."/>
        </authorList>
    </citation>
    <scope>NUCLEOTIDE SEQUENCE</scope>
</reference>